<comment type="caution">
    <text evidence="3">The sequence shown here is derived from an EMBL/GenBank/DDBJ whole genome shotgun (WGS) entry which is preliminary data.</text>
</comment>
<feature type="region of interest" description="Disordered" evidence="2">
    <location>
        <begin position="1037"/>
        <end position="1067"/>
    </location>
</feature>
<organism evidence="3 4">
    <name type="scientific">Thermomonospora cellulosilytica</name>
    <dbReference type="NCBI Taxonomy" id="1411118"/>
    <lineage>
        <taxon>Bacteria</taxon>
        <taxon>Bacillati</taxon>
        <taxon>Actinomycetota</taxon>
        <taxon>Actinomycetes</taxon>
        <taxon>Streptosporangiales</taxon>
        <taxon>Thermomonosporaceae</taxon>
        <taxon>Thermomonospora</taxon>
    </lineage>
</organism>
<feature type="coiled-coil region" evidence="1">
    <location>
        <begin position="756"/>
        <end position="783"/>
    </location>
</feature>
<sequence length="1467" mass="161761">MQSGWRLERTYLAGAGYPESRMEGLTIDWSDPFEPTGHAALWADNGTGKSTITALRFALYQPHPRDFIRGDSDRSLAKLVGSGDVCHVVEQATRRVNGELQRVVTGMVAHWLDGGTQDLDNPSKLERNFYGWVTDGNGPTIDHLPFRTPVGRWATSPQFIVALREVLPEGGVLPSYGPSDHQTRWQEWLTAAGIDLGQVRFQAMMNASEGGVDRVMRFTDSDDFVRWLVGAITPAATVEQIARGIEALRANAAARPRWTEELAFWERLLEPLLNMAVQHEQVEGRHRTLAAARADGAAIVAEADATIARLTTEQEEARRHHAEHDKRRRDVTATLRRAQAHRLRMQVRAAELRAQAAAAVADERKRARDETVRRLAAWQLVTKVVGARECAARLAGLNELIHSAEMETAELREAEARHRRDLARLLTHRRDQAAEKAAEFERRLSQEHEELSGVEQRIRKTVAARATALTQQERVHEQIADSEQTIAGAVAANVLPEGADPAVFDATLAERMARTRADRDAITATLKNVEQLITAEREVIESADRRAKDALVDARAAERRRNELARRVDAIVRDDRFLDVIGDPATDVWAVRPHITDAFVDRAARANAEAAEAREAIAAARRTLDSVGADGLLPPSALVEQIVRRCQDAEVPAWSGWRWLADTMTAEAAELFARARPDIASGVVVAHPDMLDRAAEQAMSSMEDAGADVAVWIGAVVDEQAARTDGPSNSEGDGTRARVLLPPAGAFDRDAAAVMVEQARAVLAEATQRLDTASGQATDAQNMLATLRQFWADFPDDPRKEIDQAIEGAWRRVREAEKDQEEAATRLDGLILRKTGLEEERDSAQQTLDTVSDKRRLLAPVISAARVLAAAHSELPDLRRALADAKIELTRLDEAKQQKEELLRTLTELAKDLRRKEADAAEALRKAKLSPERDGPVPDSEEGVIRAQLRSIEDALAHAATDPDVRKEVERTRSRLADLEADLNFDPDARALAEEFADSDGARHPVALNQSIQTAAEAEAEARERYARAQAEAAAAARAFQREADDRSSDKSSPDVEGYPSASQVVEPDDALRAANELDELAGGLLITQRREEELANRAQDVVRRADGDMGLVKAAVQALRHLADAHLTGRPAENVNGLVERAGEVTRRLRQASDDLTEAERELQGSVSAVRAQANGAHARRVEEKADAHLAELILRLRADERIAAEAEGVAEQLEQRVLSLRDDLERHDENVRTCAMMLHVQAATAIQRLRAYQNQSRLPEGLGDWSRQRFVVIDHERVPDDDSVAVDRVSRVVHDLLTPGAGRTDAQALLFAATRALVDAPFRVRILKPHTDLSLDRVDVSELKNFSGGQRVTAGVLLYATMTRVRAYGDATSTGWLWLDNPFGQASADQFVRTMRRVADQLGLQLLFTAAPKDKGALSMFDRTITLSRRSRPSSGEKVMIVDGGTRELVDLTLIQRDVNAVLGE</sequence>
<feature type="coiled-coil region" evidence="1">
    <location>
        <begin position="813"/>
        <end position="926"/>
    </location>
</feature>
<feature type="coiled-coil region" evidence="1">
    <location>
        <begin position="394"/>
        <end position="457"/>
    </location>
</feature>
<evidence type="ECO:0000256" key="2">
    <source>
        <dbReference type="SAM" id="MobiDB-lite"/>
    </source>
</evidence>
<gene>
    <name evidence="3" type="ORF">HNR21_001639</name>
</gene>
<feature type="coiled-coil region" evidence="1">
    <location>
        <begin position="1198"/>
        <end position="1232"/>
    </location>
</feature>
<accession>A0A7W3MVN0</accession>
<feature type="coiled-coil region" evidence="1">
    <location>
        <begin position="300"/>
        <end position="355"/>
    </location>
</feature>
<evidence type="ECO:0000256" key="1">
    <source>
        <dbReference type="SAM" id="Coils"/>
    </source>
</evidence>
<dbReference type="Proteomes" id="UP000539313">
    <property type="component" value="Unassembled WGS sequence"/>
</dbReference>
<reference evidence="3 4" key="1">
    <citation type="submission" date="2020-08" db="EMBL/GenBank/DDBJ databases">
        <title>Sequencing the genomes of 1000 actinobacteria strains.</title>
        <authorList>
            <person name="Klenk H.-P."/>
        </authorList>
    </citation>
    <scope>NUCLEOTIDE SEQUENCE [LARGE SCALE GENOMIC DNA]</scope>
    <source>
        <strain evidence="3 4">DSM 45823</strain>
    </source>
</reference>
<evidence type="ECO:0000313" key="3">
    <source>
        <dbReference type="EMBL" id="MBA9002757.1"/>
    </source>
</evidence>
<feature type="coiled-coil region" evidence="1">
    <location>
        <begin position="1143"/>
        <end position="1170"/>
    </location>
</feature>
<feature type="compositionally biased region" description="Basic and acidic residues" evidence="2">
    <location>
        <begin position="1040"/>
        <end position="1054"/>
    </location>
</feature>
<evidence type="ECO:0008006" key="5">
    <source>
        <dbReference type="Google" id="ProtNLM"/>
    </source>
</evidence>
<keyword evidence="4" id="KW-1185">Reference proteome</keyword>
<dbReference type="EMBL" id="JACJII010000001">
    <property type="protein sequence ID" value="MBA9002757.1"/>
    <property type="molecule type" value="Genomic_DNA"/>
</dbReference>
<name>A0A7W3MVN0_9ACTN</name>
<proteinExistence type="predicted"/>
<feature type="coiled-coil region" evidence="1">
    <location>
        <begin position="526"/>
        <end position="574"/>
    </location>
</feature>
<dbReference type="RefSeq" id="WP_182704695.1">
    <property type="nucleotide sequence ID" value="NZ_JACJII010000001.1"/>
</dbReference>
<keyword evidence="1" id="KW-0175">Coiled coil</keyword>
<evidence type="ECO:0000313" key="4">
    <source>
        <dbReference type="Proteomes" id="UP000539313"/>
    </source>
</evidence>
<protein>
    <recommendedName>
        <fullName evidence="5">Chromosome segregation ATPase</fullName>
    </recommendedName>
</protein>